<feature type="domain" description="Hydantoinase B/oxoprolinase" evidence="1">
    <location>
        <begin position="8"/>
        <end position="530"/>
    </location>
</feature>
<dbReference type="GO" id="GO:0017168">
    <property type="term" value="F:5-oxoprolinase (ATP-hydrolyzing) activity"/>
    <property type="evidence" value="ECO:0007669"/>
    <property type="project" value="TreeGrafter"/>
</dbReference>
<dbReference type="GO" id="GO:0005829">
    <property type="term" value="C:cytosol"/>
    <property type="evidence" value="ECO:0007669"/>
    <property type="project" value="TreeGrafter"/>
</dbReference>
<gene>
    <name evidence="2" type="ORF">G3T16_12515</name>
</gene>
<dbReference type="GO" id="GO:0006749">
    <property type="term" value="P:glutathione metabolic process"/>
    <property type="evidence" value="ECO:0007669"/>
    <property type="project" value="TreeGrafter"/>
</dbReference>
<dbReference type="PANTHER" id="PTHR11365">
    <property type="entry name" value="5-OXOPROLINASE RELATED"/>
    <property type="match status" value="1"/>
</dbReference>
<keyword evidence="3" id="KW-1185">Reference proteome</keyword>
<accession>A0A6C0U1U9</accession>
<protein>
    <submittedName>
        <fullName evidence="2">Hydantoinase B/oxoprolinase family protein</fullName>
    </submittedName>
</protein>
<dbReference type="KEGG" id="kim:G3T16_12515"/>
<dbReference type="Proteomes" id="UP000477680">
    <property type="component" value="Chromosome"/>
</dbReference>
<sequence length="576" mass="63015">MNTVAEIDIITTEIIRSGLVAASEEMAKTLVRTAFNPVLYDIKDFGMALISAEGELWSEAPGCVIFGRSLPSTIRNGLNKHGADGFRDGDVLIVNDPYETGTHLADTTIYIPIFHDTQLIAFAASTAHWIDLGGITSGGVCPFSKDIYQEGLCFQHQKLYSAGLKNQDLMDIVKSNVRIPLIAMGDMNAQIAACRQGVLRVKALCARYSPQTVTAAMSQVIQRTDQAMRRMIRELDDGSYTSSILLDAGPDVSSENPELCLQVTIVGDEITIGFDGTSAANNGPLNLPKIGAEAEISAVMKSILLPDDASNEGHTKALTFTIPDGLMVSPQRPTPVDCYAFVAECLFESVLRIFSGIVRERCPAGGYQLCGIGIMRTDPKYGEPFVLMEPLVGGNGALPHDDGPTMMFIGNGDVPNLPTEVLENRYPLRVERYELLPEAAGWGKYRGGCGLRKDYRVLEDGVYLLIGTDNSHNTTARGLFGGEDGEPNEFVCWPRTDKEKVLRERVSNYGPFSRNDLISVRSGGGGGWGQRSERDPQRVISDVRNQYLDVWQAEELYGIRVWEENGSWRSEPIGIS</sequence>
<dbReference type="EMBL" id="CP048711">
    <property type="protein sequence ID" value="QIB66112.1"/>
    <property type="molecule type" value="Genomic_DNA"/>
</dbReference>
<evidence type="ECO:0000313" key="2">
    <source>
        <dbReference type="EMBL" id="QIB66112.1"/>
    </source>
</evidence>
<evidence type="ECO:0000313" key="3">
    <source>
        <dbReference type="Proteomes" id="UP000477680"/>
    </source>
</evidence>
<dbReference type="Pfam" id="PF02538">
    <property type="entry name" value="Hydantoinase_B"/>
    <property type="match status" value="1"/>
</dbReference>
<reference evidence="2 3" key="1">
    <citation type="submission" date="2020-02" db="EMBL/GenBank/DDBJ databases">
        <title>Genome sequencing for Kineobactrum sp. M2.</title>
        <authorList>
            <person name="Park S.-J."/>
        </authorList>
    </citation>
    <scope>NUCLEOTIDE SEQUENCE [LARGE SCALE GENOMIC DNA]</scope>
    <source>
        <strain evidence="2 3">M2</strain>
    </source>
</reference>
<evidence type="ECO:0000259" key="1">
    <source>
        <dbReference type="Pfam" id="PF02538"/>
    </source>
</evidence>
<name>A0A6C0U1U9_9GAMM</name>
<dbReference type="RefSeq" id="WP_163495548.1">
    <property type="nucleotide sequence ID" value="NZ_CP048711.1"/>
</dbReference>
<dbReference type="PANTHER" id="PTHR11365:SF23">
    <property type="entry name" value="HYPOTHETICAL 5-OXOPROLINASE (EUROFUNG)-RELATED"/>
    <property type="match status" value="1"/>
</dbReference>
<dbReference type="AlphaFoldDB" id="A0A6C0U1U9"/>
<organism evidence="2 3">
    <name type="scientific">Kineobactrum salinum</name>
    <dbReference type="NCBI Taxonomy" id="2708301"/>
    <lineage>
        <taxon>Bacteria</taxon>
        <taxon>Pseudomonadati</taxon>
        <taxon>Pseudomonadota</taxon>
        <taxon>Gammaproteobacteria</taxon>
        <taxon>Cellvibrionales</taxon>
        <taxon>Halieaceae</taxon>
        <taxon>Kineobactrum</taxon>
    </lineage>
</organism>
<proteinExistence type="predicted"/>
<dbReference type="InterPro" id="IPR003692">
    <property type="entry name" value="Hydantoinase_B"/>
</dbReference>
<dbReference type="InterPro" id="IPR045079">
    <property type="entry name" value="Oxoprolinase-like"/>
</dbReference>